<dbReference type="Proteomes" id="UP000070175">
    <property type="component" value="Unassembled WGS sequence"/>
</dbReference>
<gene>
    <name evidence="1" type="ORF">AKJ56_01355</name>
</gene>
<evidence type="ECO:0000313" key="1">
    <source>
        <dbReference type="EMBL" id="KXB08428.1"/>
    </source>
</evidence>
<reference evidence="1 2" key="1">
    <citation type="journal article" date="2016" name="Sci. Rep.">
        <title>Metabolic traits of an uncultured archaeal lineage -MSBL1- from brine pools of the Red Sea.</title>
        <authorList>
            <person name="Mwirichia R."/>
            <person name="Alam I."/>
            <person name="Rashid M."/>
            <person name="Vinu M."/>
            <person name="Ba-Alawi W."/>
            <person name="Anthony Kamau A."/>
            <person name="Kamanda Ngugi D."/>
            <person name="Goker M."/>
            <person name="Klenk H.P."/>
            <person name="Bajic V."/>
            <person name="Stingl U."/>
        </authorList>
    </citation>
    <scope>NUCLEOTIDE SEQUENCE [LARGE SCALE GENOMIC DNA]</scope>
    <source>
        <strain evidence="1">SCGC-AAA382N08</strain>
    </source>
</reference>
<accession>A0A133VPR7</accession>
<dbReference type="EMBL" id="LHYJ01000015">
    <property type="protein sequence ID" value="KXB08428.1"/>
    <property type="molecule type" value="Genomic_DNA"/>
</dbReference>
<name>A0A133VPR7_9EURY</name>
<protein>
    <submittedName>
        <fullName evidence="1">Uncharacterized protein</fullName>
    </submittedName>
</protein>
<dbReference type="AlphaFoldDB" id="A0A133VPR7"/>
<keyword evidence="2" id="KW-1185">Reference proteome</keyword>
<evidence type="ECO:0000313" key="2">
    <source>
        <dbReference type="Proteomes" id="UP000070175"/>
    </source>
</evidence>
<comment type="caution">
    <text evidence="1">The sequence shown here is derived from an EMBL/GenBank/DDBJ whole genome shotgun (WGS) entry which is preliminary data.</text>
</comment>
<sequence>MEEKIDEHAPMKKELLEKYAEDRRDVHEFTQIDGWKNHKGKPHFLGEFDEDGDWLCMSHTHEIRASPAELAVRVFIHRGTTRREAVRLVKKTLESLKGERSIDEGIIANPATEKEELLEKYAKERRDVHKFIQFDGWNVRNGDDFVKPDEDGDWLCSSKTYELRASPADLAVRTFIHKGAMREETIRLLEKILESVKEGGAWDFETGEPLEITSYEGGE</sequence>
<organism evidence="1 2">
    <name type="scientific">candidate division MSBL1 archaeon SCGC-AAA382N08</name>
    <dbReference type="NCBI Taxonomy" id="1698285"/>
    <lineage>
        <taxon>Archaea</taxon>
        <taxon>Methanobacteriati</taxon>
        <taxon>Methanobacteriota</taxon>
        <taxon>candidate division MSBL1</taxon>
    </lineage>
</organism>
<proteinExistence type="predicted"/>